<dbReference type="AlphaFoldDB" id="A0A839V7I0"/>
<protein>
    <submittedName>
        <fullName evidence="1">Uncharacterized protein</fullName>
    </submittedName>
</protein>
<gene>
    <name evidence="1" type="ORF">FHR94_001154</name>
</gene>
<organism evidence="1 2">
    <name type="scientific">Halomonas cerina</name>
    <dbReference type="NCBI Taxonomy" id="447424"/>
    <lineage>
        <taxon>Bacteria</taxon>
        <taxon>Pseudomonadati</taxon>
        <taxon>Pseudomonadota</taxon>
        <taxon>Gammaproteobacteria</taxon>
        <taxon>Oceanospirillales</taxon>
        <taxon>Halomonadaceae</taxon>
        <taxon>Halomonas</taxon>
    </lineage>
</organism>
<evidence type="ECO:0000313" key="2">
    <source>
        <dbReference type="Proteomes" id="UP000547614"/>
    </source>
</evidence>
<name>A0A839V7I0_9GAMM</name>
<sequence>MIPAVADNATGTAGLLQLALSPGLIRRQVYEEAL</sequence>
<proteinExistence type="predicted"/>
<dbReference type="EMBL" id="JACHXP010000004">
    <property type="protein sequence ID" value="MBB3189930.1"/>
    <property type="molecule type" value="Genomic_DNA"/>
</dbReference>
<evidence type="ECO:0000313" key="1">
    <source>
        <dbReference type="EMBL" id="MBB3189930.1"/>
    </source>
</evidence>
<comment type="caution">
    <text evidence="1">The sequence shown here is derived from an EMBL/GenBank/DDBJ whole genome shotgun (WGS) entry which is preliminary data.</text>
</comment>
<keyword evidence="2" id="KW-1185">Reference proteome</keyword>
<accession>A0A839V7I0</accession>
<reference evidence="1 2" key="1">
    <citation type="submission" date="2020-08" db="EMBL/GenBank/DDBJ databases">
        <title>Genomic Encyclopedia of Type Strains, Phase III (KMG-III): the genomes of soil and plant-associated and newly described type strains.</title>
        <authorList>
            <person name="Whitman W."/>
        </authorList>
    </citation>
    <scope>NUCLEOTIDE SEQUENCE [LARGE SCALE GENOMIC DNA]</scope>
    <source>
        <strain evidence="1 2">CECT 7282</strain>
    </source>
</reference>
<dbReference type="Proteomes" id="UP000547614">
    <property type="component" value="Unassembled WGS sequence"/>
</dbReference>